<dbReference type="PANTHER" id="PTHR33877">
    <property type="entry name" value="SLL1193 PROTEIN"/>
    <property type="match status" value="1"/>
</dbReference>
<keyword evidence="2" id="KW-0255">Endonuclease</keyword>
<accession>Q1K1Y3</accession>
<dbReference type="InterPro" id="IPR003615">
    <property type="entry name" value="HNH_nuc"/>
</dbReference>
<dbReference type="SMART" id="SM00507">
    <property type="entry name" value="HNHc"/>
    <property type="match status" value="1"/>
</dbReference>
<evidence type="ECO:0000313" key="3">
    <source>
        <dbReference type="Proteomes" id="UP000005695"/>
    </source>
</evidence>
<gene>
    <name evidence="2" type="ORF">Dace_2751</name>
</gene>
<keyword evidence="2" id="KW-0540">Nuclease</keyword>
<dbReference type="InterPro" id="IPR029471">
    <property type="entry name" value="HNH_5"/>
</dbReference>
<evidence type="ECO:0000313" key="2">
    <source>
        <dbReference type="EMBL" id="EAT16656.1"/>
    </source>
</evidence>
<dbReference type="RefSeq" id="WP_005998734.1">
    <property type="nucleotide sequence ID" value="NZ_AAEW02000004.1"/>
</dbReference>
<comment type="caution">
    <text evidence="2">The sequence shown here is derived from an EMBL/GenBank/DDBJ whole genome shotgun (WGS) entry which is preliminary data.</text>
</comment>
<organism evidence="2 3">
    <name type="scientific">Desulfuromonas acetoxidans (strain DSM 684 / 11070)</name>
    <dbReference type="NCBI Taxonomy" id="281689"/>
    <lineage>
        <taxon>Bacteria</taxon>
        <taxon>Pseudomonadati</taxon>
        <taxon>Thermodesulfobacteriota</taxon>
        <taxon>Desulfuromonadia</taxon>
        <taxon>Desulfuromonadales</taxon>
        <taxon>Desulfuromonadaceae</taxon>
        <taxon>Desulfuromonas</taxon>
    </lineage>
</organism>
<proteinExistence type="predicted"/>
<dbReference type="PANTHER" id="PTHR33877:SF1">
    <property type="entry name" value="TYPE IV METHYL-DIRECTED RESTRICTION ENZYME ECOKMCRA"/>
    <property type="match status" value="1"/>
</dbReference>
<dbReference type="GO" id="GO:0004519">
    <property type="term" value="F:endonuclease activity"/>
    <property type="evidence" value="ECO:0007669"/>
    <property type="project" value="UniProtKB-KW"/>
</dbReference>
<dbReference type="InterPro" id="IPR052892">
    <property type="entry name" value="NA-targeting_endonuclease"/>
</dbReference>
<dbReference type="Pfam" id="PF14279">
    <property type="entry name" value="HNH_5"/>
    <property type="match status" value="1"/>
</dbReference>
<dbReference type="EMBL" id="AAEW02000004">
    <property type="protein sequence ID" value="EAT16656.1"/>
    <property type="molecule type" value="Genomic_DNA"/>
</dbReference>
<dbReference type="Proteomes" id="UP000005695">
    <property type="component" value="Unassembled WGS sequence"/>
</dbReference>
<evidence type="ECO:0000259" key="1">
    <source>
        <dbReference type="SMART" id="SM00507"/>
    </source>
</evidence>
<dbReference type="OrthoDB" id="9802901at2"/>
<dbReference type="CDD" id="cd00085">
    <property type="entry name" value="HNHc"/>
    <property type="match status" value="1"/>
</dbReference>
<keyword evidence="2" id="KW-0378">Hydrolase</keyword>
<reference evidence="2" key="1">
    <citation type="submission" date="2006-05" db="EMBL/GenBank/DDBJ databases">
        <title>Annotation of the draft genome assembly of Desulfuromonas acetoxidans DSM 684.</title>
        <authorList>
            <consortium name="US DOE Joint Genome Institute (JGI-ORNL)"/>
            <person name="Larimer F."/>
            <person name="Land M."/>
            <person name="Hauser L."/>
        </authorList>
    </citation>
    <scope>NUCLEOTIDE SEQUENCE [LARGE SCALE GENOMIC DNA]</scope>
    <source>
        <strain evidence="2">DSM 684</strain>
    </source>
</reference>
<sequence length="100" mass="11740">MTFYMDVPEEQLRKERAKARELRKTSWWKNRIAEGRCYYCGEHFPPKELTLDHVVPLVRGGKTTKGNCVAACKACNSKKKDLLPSEWEEYLQTLSHKDHE</sequence>
<dbReference type="AlphaFoldDB" id="Q1K1Y3"/>
<dbReference type="Gene3D" id="1.10.30.50">
    <property type="match status" value="1"/>
</dbReference>
<feature type="domain" description="HNH nuclease" evidence="1">
    <location>
        <begin position="26"/>
        <end position="77"/>
    </location>
</feature>
<protein>
    <submittedName>
        <fullName evidence="2">HNH endonuclease</fullName>
    </submittedName>
</protein>
<keyword evidence="3" id="KW-1185">Reference proteome</keyword>
<name>Q1K1Y3_DESA6</name>
<reference evidence="2" key="2">
    <citation type="submission" date="2006-05" db="EMBL/GenBank/DDBJ databases">
        <title>Sequencing of the draft genome and assembly of Desulfuromonas acetoxidans DSM 684.</title>
        <authorList>
            <consortium name="US DOE Joint Genome Institute (JGI-PGF)"/>
            <person name="Copeland A."/>
            <person name="Lucas S."/>
            <person name="Lapidus A."/>
            <person name="Barry K."/>
            <person name="Detter J.C."/>
            <person name="Glavina del Rio T."/>
            <person name="Hammon N."/>
            <person name="Israni S."/>
            <person name="Dalin E."/>
            <person name="Tice H."/>
            <person name="Bruce D."/>
            <person name="Pitluck S."/>
            <person name="Richardson P."/>
        </authorList>
    </citation>
    <scope>NUCLEOTIDE SEQUENCE [LARGE SCALE GENOMIC DNA]</scope>
    <source>
        <strain evidence="2">DSM 684</strain>
    </source>
</reference>